<sequence length="382" mass="43508">MSQERGEEPYCERDASRAGLLEMRPFGEAKSISGHQTLQLMRRPYGVRSKGKRVRCHTPCLPKVPRGRARRSRATTRERIPHRQGDRRRPSRGTSRPTGNTGETWEGNPIGSQRIHSNNERGLTRGFPFITSFTTREPRPHQLKWWKVPPESKGELLHLSPRDRIRYLNRLKESEEAATLPAQPTGKPLLSGIHQVQPHNQNQRGWVKGGFGTKPDWICGKAEPPEVPLPLVHVILLGYKPSRLFNNFHLEDLFSSFSPGKDEAPIPFQEQAEEETTASHANPAQDQEDRAAFDTRIKGKIDAAIERSFKAYCNRPSVAKRFPKIHCPSLDFSALAKHLSQDELELDFQSREQLLDLFKFVQNTNNIKSLFDNILKGLSNKP</sequence>
<name>A0A4S4E487_CAMSN</name>
<evidence type="ECO:0000313" key="3">
    <source>
        <dbReference type="Proteomes" id="UP000306102"/>
    </source>
</evidence>
<feature type="region of interest" description="Disordered" evidence="1">
    <location>
        <begin position="269"/>
        <end position="290"/>
    </location>
</feature>
<keyword evidence="3" id="KW-1185">Reference proteome</keyword>
<dbReference type="EMBL" id="SDRB02008079">
    <property type="protein sequence ID" value="THG10085.1"/>
    <property type="molecule type" value="Genomic_DNA"/>
</dbReference>
<feature type="compositionally biased region" description="Basic residues" evidence="1">
    <location>
        <begin position="65"/>
        <end position="74"/>
    </location>
</feature>
<evidence type="ECO:0000313" key="2">
    <source>
        <dbReference type="EMBL" id="THG10085.1"/>
    </source>
</evidence>
<reference evidence="2 3" key="1">
    <citation type="journal article" date="2018" name="Proc. Natl. Acad. Sci. U.S.A.">
        <title>Draft genome sequence of Camellia sinensis var. sinensis provides insights into the evolution of the tea genome and tea quality.</title>
        <authorList>
            <person name="Wei C."/>
            <person name="Yang H."/>
            <person name="Wang S."/>
            <person name="Zhao J."/>
            <person name="Liu C."/>
            <person name="Gao L."/>
            <person name="Xia E."/>
            <person name="Lu Y."/>
            <person name="Tai Y."/>
            <person name="She G."/>
            <person name="Sun J."/>
            <person name="Cao H."/>
            <person name="Tong W."/>
            <person name="Gao Q."/>
            <person name="Li Y."/>
            <person name="Deng W."/>
            <person name="Jiang X."/>
            <person name="Wang W."/>
            <person name="Chen Q."/>
            <person name="Zhang S."/>
            <person name="Li H."/>
            <person name="Wu J."/>
            <person name="Wang P."/>
            <person name="Li P."/>
            <person name="Shi C."/>
            <person name="Zheng F."/>
            <person name="Jian J."/>
            <person name="Huang B."/>
            <person name="Shan D."/>
            <person name="Shi M."/>
            <person name="Fang C."/>
            <person name="Yue Y."/>
            <person name="Li F."/>
            <person name="Li D."/>
            <person name="Wei S."/>
            <person name="Han B."/>
            <person name="Jiang C."/>
            <person name="Yin Y."/>
            <person name="Xia T."/>
            <person name="Zhang Z."/>
            <person name="Bennetzen J.L."/>
            <person name="Zhao S."/>
            <person name="Wan X."/>
        </authorList>
    </citation>
    <scope>NUCLEOTIDE SEQUENCE [LARGE SCALE GENOMIC DNA]</scope>
    <source>
        <strain evidence="3">cv. Shuchazao</strain>
        <tissue evidence="2">Leaf</tissue>
    </source>
</reference>
<evidence type="ECO:0000256" key="1">
    <source>
        <dbReference type="SAM" id="MobiDB-lite"/>
    </source>
</evidence>
<dbReference type="Proteomes" id="UP000306102">
    <property type="component" value="Unassembled WGS sequence"/>
</dbReference>
<proteinExistence type="predicted"/>
<feature type="region of interest" description="Disordered" evidence="1">
    <location>
        <begin position="34"/>
        <end position="124"/>
    </location>
</feature>
<feature type="compositionally biased region" description="Basic and acidic residues" evidence="1">
    <location>
        <begin position="75"/>
        <end position="88"/>
    </location>
</feature>
<comment type="caution">
    <text evidence="2">The sequence shown here is derived from an EMBL/GenBank/DDBJ whole genome shotgun (WGS) entry which is preliminary data.</text>
</comment>
<accession>A0A4S4E487</accession>
<dbReference type="PANTHER" id="PTHR48161">
    <property type="entry name" value="BNACNNG12870D PROTEIN"/>
    <property type="match status" value="1"/>
</dbReference>
<organism evidence="2 3">
    <name type="scientific">Camellia sinensis var. sinensis</name>
    <name type="common">China tea</name>
    <dbReference type="NCBI Taxonomy" id="542762"/>
    <lineage>
        <taxon>Eukaryota</taxon>
        <taxon>Viridiplantae</taxon>
        <taxon>Streptophyta</taxon>
        <taxon>Embryophyta</taxon>
        <taxon>Tracheophyta</taxon>
        <taxon>Spermatophyta</taxon>
        <taxon>Magnoliopsida</taxon>
        <taxon>eudicotyledons</taxon>
        <taxon>Gunneridae</taxon>
        <taxon>Pentapetalae</taxon>
        <taxon>asterids</taxon>
        <taxon>Ericales</taxon>
        <taxon>Theaceae</taxon>
        <taxon>Camellia</taxon>
    </lineage>
</organism>
<dbReference type="PANTHER" id="PTHR48161:SF2">
    <property type="entry name" value="ORF122B PROTEIN"/>
    <property type="match status" value="1"/>
</dbReference>
<dbReference type="STRING" id="542762.A0A4S4E487"/>
<gene>
    <name evidence="2" type="ORF">TEA_019827</name>
</gene>
<dbReference type="AlphaFoldDB" id="A0A4S4E487"/>
<protein>
    <submittedName>
        <fullName evidence="2">Uncharacterized protein</fullName>
    </submittedName>
</protein>